<organism evidence="4 5">
    <name type="scientific">Eucalyptus globulus</name>
    <name type="common">Tasmanian blue gum</name>
    <dbReference type="NCBI Taxonomy" id="34317"/>
    <lineage>
        <taxon>Eukaryota</taxon>
        <taxon>Viridiplantae</taxon>
        <taxon>Streptophyta</taxon>
        <taxon>Embryophyta</taxon>
        <taxon>Tracheophyta</taxon>
        <taxon>Spermatophyta</taxon>
        <taxon>Magnoliopsida</taxon>
        <taxon>eudicotyledons</taxon>
        <taxon>Gunneridae</taxon>
        <taxon>Pentapetalae</taxon>
        <taxon>rosids</taxon>
        <taxon>malvids</taxon>
        <taxon>Myrtales</taxon>
        <taxon>Myrtaceae</taxon>
        <taxon>Myrtoideae</taxon>
        <taxon>Eucalypteae</taxon>
        <taxon>Eucalyptus</taxon>
    </lineage>
</organism>
<dbReference type="Pfam" id="PF04859">
    <property type="entry name" value="DUF641"/>
    <property type="match status" value="1"/>
</dbReference>
<keyword evidence="5" id="KW-1185">Reference proteome</keyword>
<dbReference type="EMBL" id="JBJKBG010000005">
    <property type="protein sequence ID" value="KAL3739853.1"/>
    <property type="molecule type" value="Genomic_DNA"/>
</dbReference>
<sequence>MEEEEAVKHRLAQGSNGKSRLARTLHRVISLKTTATARIGSSNGIGICVLASQDKVKHEDRKSDDARAKQRAVLEAVAAKLFAAGTAIKAAYAELQLAQSPYNSEAIQRADQAIVDELKQISELKRKFLKKELDLSPQVTLMLAEIQEQQSLMRTYEITVKKMEAEAERKESEISALRRKRDELVSENRSSEKKLNASGVLPLFEGFKLVSLSPTHFAQVHHYALRSVRHFAKAMAREMETANWNLDEAIRFIEPRARFAKPGHRHFAIESFVARSIFEGFNFPNFGLANESSSIEERTPQAFFDQFKKLKSVSPPSFIARNPGSPLARFAKAKYLQLVHAKMECSFFGNLNHRKVVSSGGWPDSPFLAAFAEMAKRVWVLHRLAFAFGEEVGVFQVARGCRFSEVFMECVAEEALLLQQAPPPPPSADPDPDLRVGFTVVPGFKIGKTVIQCQVYLSPPASAPASS</sequence>
<dbReference type="InterPro" id="IPR040225">
    <property type="entry name" value="GIL1-like"/>
</dbReference>
<dbReference type="InterPro" id="IPR006943">
    <property type="entry name" value="DUF641_pln"/>
</dbReference>
<evidence type="ECO:0000313" key="4">
    <source>
        <dbReference type="EMBL" id="KAL3739853.1"/>
    </source>
</evidence>
<evidence type="ECO:0008006" key="6">
    <source>
        <dbReference type="Google" id="ProtNLM"/>
    </source>
</evidence>
<accession>A0ABD3KNU4</accession>
<name>A0ABD3KNU4_EUCGL</name>
<evidence type="ECO:0000259" key="3">
    <source>
        <dbReference type="Pfam" id="PF24994"/>
    </source>
</evidence>
<dbReference type="AlphaFoldDB" id="A0ABD3KNU4"/>
<comment type="caution">
    <text evidence="4">The sequence shown here is derived from an EMBL/GenBank/DDBJ whole genome shotgun (WGS) entry which is preliminary data.</text>
</comment>
<dbReference type="Pfam" id="PF24994">
    <property type="entry name" value="GIL1_IRKI_C"/>
    <property type="match status" value="1"/>
</dbReference>
<feature type="coiled-coil region" evidence="1">
    <location>
        <begin position="107"/>
        <end position="194"/>
    </location>
</feature>
<gene>
    <name evidence="4" type="ORF">ACJRO7_021169</name>
</gene>
<dbReference type="InterPro" id="IPR056813">
    <property type="entry name" value="GIL1_IRKI_C"/>
</dbReference>
<protein>
    <recommendedName>
        <fullName evidence="6">DUF641 domain-containing protein</fullName>
    </recommendedName>
</protein>
<feature type="domain" description="GIL1/IRKI C-terminal" evidence="3">
    <location>
        <begin position="394"/>
        <end position="456"/>
    </location>
</feature>
<evidence type="ECO:0000256" key="1">
    <source>
        <dbReference type="SAM" id="Coils"/>
    </source>
</evidence>
<dbReference type="PANTHER" id="PTHR31161">
    <property type="entry name" value="PROTEIN GRAVITROPIC IN THE LIGHT 1"/>
    <property type="match status" value="1"/>
</dbReference>
<evidence type="ECO:0000313" key="5">
    <source>
        <dbReference type="Proteomes" id="UP001634007"/>
    </source>
</evidence>
<feature type="domain" description="DUF641" evidence="2">
    <location>
        <begin position="70"/>
        <end position="194"/>
    </location>
</feature>
<evidence type="ECO:0000259" key="2">
    <source>
        <dbReference type="Pfam" id="PF04859"/>
    </source>
</evidence>
<keyword evidence="1" id="KW-0175">Coiled coil</keyword>
<dbReference type="Proteomes" id="UP001634007">
    <property type="component" value="Unassembled WGS sequence"/>
</dbReference>
<reference evidence="4 5" key="1">
    <citation type="submission" date="2024-11" db="EMBL/GenBank/DDBJ databases">
        <title>Chromosome-level genome assembly of Eucalyptus globulus Labill. provides insights into its genome evolution.</title>
        <authorList>
            <person name="Li X."/>
        </authorList>
    </citation>
    <scope>NUCLEOTIDE SEQUENCE [LARGE SCALE GENOMIC DNA]</scope>
    <source>
        <strain evidence="4">CL2024</strain>
        <tissue evidence="4">Fresh tender leaves</tissue>
    </source>
</reference>
<proteinExistence type="predicted"/>